<reference evidence="4" key="1">
    <citation type="submission" date="2021-01" db="EMBL/GenBank/DDBJ databases">
        <title>Whole genome shotgun sequence of Cellulomonas pakistanensis NBRC 110800.</title>
        <authorList>
            <person name="Komaki H."/>
            <person name="Tamura T."/>
        </authorList>
    </citation>
    <scope>NUCLEOTIDE SEQUENCE</scope>
    <source>
        <strain evidence="4">NBRC 110800</strain>
    </source>
</reference>
<dbReference type="PROSITE" id="PS01045">
    <property type="entry name" value="SQUALEN_PHYTOEN_SYN_2"/>
    <property type="match status" value="1"/>
</dbReference>
<dbReference type="Gene3D" id="1.10.600.10">
    <property type="entry name" value="Farnesyl Diphosphate Synthase"/>
    <property type="match status" value="1"/>
</dbReference>
<dbReference type="SFLD" id="SFLDG01018">
    <property type="entry name" value="Squalene/Phytoene_Synthase_Lik"/>
    <property type="match status" value="1"/>
</dbReference>
<dbReference type="InterPro" id="IPR002060">
    <property type="entry name" value="Squ/phyt_synthse"/>
</dbReference>
<dbReference type="Pfam" id="PF00494">
    <property type="entry name" value="SQS_PSY"/>
    <property type="match status" value="1"/>
</dbReference>
<keyword evidence="5" id="KW-1185">Reference proteome</keyword>
<feature type="compositionally biased region" description="Basic and acidic residues" evidence="3">
    <location>
        <begin position="319"/>
        <end position="330"/>
    </location>
</feature>
<dbReference type="InterPro" id="IPR044843">
    <property type="entry name" value="Trans_IPPS_bact-type"/>
</dbReference>
<comment type="pathway">
    <text evidence="1">Carotenoid biosynthesis; phytoene biosynthesis.</text>
</comment>
<keyword evidence="2" id="KW-0808">Transferase</keyword>
<comment type="caution">
    <text evidence="4">The sequence shown here is derived from an EMBL/GenBank/DDBJ whole genome shotgun (WGS) entry which is preliminary data.</text>
</comment>
<gene>
    <name evidence="4" type="ORF">Cpa01nite_19090</name>
</gene>
<dbReference type="EMBL" id="BONO01000012">
    <property type="protein sequence ID" value="GIG36528.1"/>
    <property type="molecule type" value="Genomic_DNA"/>
</dbReference>
<dbReference type="InterPro" id="IPR008949">
    <property type="entry name" value="Isoprenoid_synthase_dom_sf"/>
</dbReference>
<proteinExistence type="predicted"/>
<dbReference type="Proteomes" id="UP000642125">
    <property type="component" value="Unassembled WGS sequence"/>
</dbReference>
<evidence type="ECO:0000256" key="1">
    <source>
        <dbReference type="ARBA" id="ARBA00004684"/>
    </source>
</evidence>
<dbReference type="GO" id="GO:0008299">
    <property type="term" value="P:isoprenoid biosynthetic process"/>
    <property type="evidence" value="ECO:0007669"/>
    <property type="project" value="UniProtKB-ARBA"/>
</dbReference>
<dbReference type="AlphaFoldDB" id="A0A919PBC0"/>
<evidence type="ECO:0000256" key="3">
    <source>
        <dbReference type="SAM" id="MobiDB-lite"/>
    </source>
</evidence>
<dbReference type="InterPro" id="IPR019845">
    <property type="entry name" value="Squalene/phytoene_synthase_CS"/>
</dbReference>
<dbReference type="SFLD" id="SFLDG01212">
    <property type="entry name" value="Phytoene_synthase_like"/>
    <property type="match status" value="1"/>
</dbReference>
<dbReference type="PANTHER" id="PTHR31480">
    <property type="entry name" value="BIFUNCTIONAL LYCOPENE CYCLASE/PHYTOENE SYNTHASE"/>
    <property type="match status" value="1"/>
</dbReference>
<feature type="compositionally biased region" description="Gly residues" evidence="3">
    <location>
        <begin position="302"/>
        <end position="315"/>
    </location>
</feature>
<dbReference type="SUPFAM" id="SSF48576">
    <property type="entry name" value="Terpenoid synthases"/>
    <property type="match status" value="1"/>
</dbReference>
<sequence>MTATQRPVRAASAALYDRTAARASRAVLAGYSTSFGLGTRLLGPRARRDIEAVYALVRIADEVVDTRGGDDAAALLDELEAQTARAMASGYSTNLVVHAFARTARRTGIGAAEVDPFFASMRADLTVRVHDRESYLRYVYGSAEVVGLMCLQVFLNADRAPGEPVRRPDAATVDGARALGAAFQKINFLRDLGADAGELGRLYFPGVGPEGPTDAQLAAILDEIGDDLARARAALPRLPRRARAAVAATLALYDTLLADLAATPPERVLATRVRVSTPRKLGVLARTLAGEAADAARSRGGARSGGHGDGGGRGGATRAQDDGRDDGGAA</sequence>
<feature type="region of interest" description="Disordered" evidence="3">
    <location>
        <begin position="291"/>
        <end position="330"/>
    </location>
</feature>
<dbReference type="GO" id="GO:0004311">
    <property type="term" value="F:geranylgeranyl diphosphate synthase activity"/>
    <property type="evidence" value="ECO:0007669"/>
    <property type="project" value="InterPro"/>
</dbReference>
<evidence type="ECO:0000313" key="4">
    <source>
        <dbReference type="EMBL" id="GIG36528.1"/>
    </source>
</evidence>
<dbReference type="SFLD" id="SFLDS00005">
    <property type="entry name" value="Isoprenoid_Synthase_Type_I"/>
    <property type="match status" value="1"/>
</dbReference>
<evidence type="ECO:0000256" key="2">
    <source>
        <dbReference type="ARBA" id="ARBA00022679"/>
    </source>
</evidence>
<dbReference type="RefSeq" id="WP_203668544.1">
    <property type="nucleotide sequence ID" value="NZ_BONO01000012.1"/>
</dbReference>
<feature type="compositionally biased region" description="Low complexity" evidence="3">
    <location>
        <begin position="291"/>
        <end position="301"/>
    </location>
</feature>
<organism evidence="4 5">
    <name type="scientific">Cellulomonas pakistanensis</name>
    <dbReference type="NCBI Taxonomy" id="992287"/>
    <lineage>
        <taxon>Bacteria</taxon>
        <taxon>Bacillati</taxon>
        <taxon>Actinomycetota</taxon>
        <taxon>Actinomycetes</taxon>
        <taxon>Micrococcales</taxon>
        <taxon>Cellulomonadaceae</taxon>
        <taxon>Cellulomonas</taxon>
    </lineage>
</organism>
<accession>A0A919PBC0</accession>
<name>A0A919PBC0_9CELL</name>
<protein>
    <submittedName>
        <fullName evidence="4">Phytoene synthase</fullName>
    </submittedName>
</protein>
<evidence type="ECO:0000313" key="5">
    <source>
        <dbReference type="Proteomes" id="UP000642125"/>
    </source>
</evidence>